<accession>A0A4Q0YTF7</accession>
<evidence type="ECO:0000313" key="5">
    <source>
        <dbReference type="Proteomes" id="UP000290287"/>
    </source>
</evidence>
<dbReference type="InterPro" id="IPR011006">
    <property type="entry name" value="CheY-like_superfamily"/>
</dbReference>
<evidence type="ECO:0000259" key="3">
    <source>
        <dbReference type="PROSITE" id="PS50110"/>
    </source>
</evidence>
<dbReference type="PANTHER" id="PTHR44591:SF3">
    <property type="entry name" value="RESPONSE REGULATORY DOMAIN-CONTAINING PROTEIN"/>
    <property type="match status" value="1"/>
</dbReference>
<dbReference type="EMBL" id="PEIB01000009">
    <property type="protein sequence ID" value="RXJ73444.1"/>
    <property type="molecule type" value="Genomic_DNA"/>
</dbReference>
<dbReference type="RefSeq" id="WP_129122047.1">
    <property type="nucleotide sequence ID" value="NZ_PEIB01000009.1"/>
</dbReference>
<comment type="caution">
    <text evidence="4">The sequence shown here is derived from an EMBL/GenBank/DDBJ whole genome shotgun (WGS) entry which is preliminary data.</text>
</comment>
<feature type="modified residue" description="4-aspartylphosphate" evidence="2">
    <location>
        <position position="52"/>
    </location>
</feature>
<dbReference type="PROSITE" id="PS50110">
    <property type="entry name" value="RESPONSE_REGULATORY"/>
    <property type="match status" value="1"/>
</dbReference>
<dbReference type="AlphaFoldDB" id="A0A4Q0YTF7"/>
<evidence type="ECO:0000313" key="4">
    <source>
        <dbReference type="EMBL" id="RXJ73444.1"/>
    </source>
</evidence>
<dbReference type="GO" id="GO:0000160">
    <property type="term" value="P:phosphorelay signal transduction system"/>
    <property type="evidence" value="ECO:0007669"/>
    <property type="project" value="InterPro"/>
</dbReference>
<keyword evidence="1 2" id="KW-0597">Phosphoprotein</keyword>
<dbReference type="InterPro" id="IPR050595">
    <property type="entry name" value="Bact_response_regulator"/>
</dbReference>
<sequence length="307" mass="33845">MGYKLLVVDDEPSNLHVLRSILKEDYELYFAKDGEKALEMTHKLHPDLILLDVIMPGINGYEVCKALKNDPVTRDTPVVFVSSLDENQSEIDGLKCGAVEFLHKPVSAPLVKSRVRNILEHNRYASLLAGFQFLSDCIGREAGEQEDKEHLVRLAGLAEILADKYGLSKTRVDDMRLALPLINMGGLLSKPEALSEAEHAMSLLAGSPKGFLQLVAAIIRQESDAGNGNSENHHTSLFADEIALYQLASRIDSALSDKQALSGDDLQLELEALSSSIKDDVSPELLNMIELCKGPIVTYYQSYNQTH</sequence>
<dbReference type="OrthoDB" id="8874570at2"/>
<protein>
    <recommendedName>
        <fullName evidence="3">Response regulatory domain-containing protein</fullName>
    </recommendedName>
</protein>
<proteinExistence type="predicted"/>
<evidence type="ECO:0000256" key="2">
    <source>
        <dbReference type="PROSITE-ProRule" id="PRU00169"/>
    </source>
</evidence>
<dbReference type="SMART" id="SM00448">
    <property type="entry name" value="REC"/>
    <property type="match status" value="1"/>
</dbReference>
<dbReference type="SUPFAM" id="SSF52172">
    <property type="entry name" value="CheY-like"/>
    <property type="match status" value="1"/>
</dbReference>
<dbReference type="Proteomes" id="UP000290287">
    <property type="component" value="Unassembled WGS sequence"/>
</dbReference>
<dbReference type="InterPro" id="IPR001789">
    <property type="entry name" value="Sig_transdc_resp-reg_receiver"/>
</dbReference>
<feature type="domain" description="Response regulatory" evidence="3">
    <location>
        <begin position="4"/>
        <end position="119"/>
    </location>
</feature>
<reference evidence="4 5" key="1">
    <citation type="submission" date="2017-10" db="EMBL/GenBank/DDBJ databases">
        <title>Nyctiphanis sp. nov., isolated from the stomach of the euphausiid Nyctiphanes simplex (Hansen, 1911) in the Gulf of California.</title>
        <authorList>
            <person name="Gomez-Gil B."/>
            <person name="Aguilar-Mendez M."/>
            <person name="Lopez-Cortes A."/>
            <person name="Gomez-Gutierrez J."/>
            <person name="Roque A."/>
            <person name="Lang E."/>
            <person name="Gonzalez-Castillo A."/>
        </authorList>
    </citation>
    <scope>NUCLEOTIDE SEQUENCE [LARGE SCALE GENOMIC DNA]</scope>
    <source>
        <strain evidence="4 5">CAIM 600</strain>
    </source>
</reference>
<dbReference type="Gene3D" id="3.40.50.2300">
    <property type="match status" value="1"/>
</dbReference>
<gene>
    <name evidence="4" type="ORF">CS022_09340</name>
</gene>
<organism evidence="4 5">
    <name type="scientific">Veronia nyctiphanis</name>
    <dbReference type="NCBI Taxonomy" id="1278244"/>
    <lineage>
        <taxon>Bacteria</taxon>
        <taxon>Pseudomonadati</taxon>
        <taxon>Pseudomonadota</taxon>
        <taxon>Gammaproteobacteria</taxon>
        <taxon>Vibrionales</taxon>
        <taxon>Vibrionaceae</taxon>
        <taxon>Veronia</taxon>
    </lineage>
</organism>
<keyword evidence="5" id="KW-1185">Reference proteome</keyword>
<dbReference type="Pfam" id="PF00072">
    <property type="entry name" value="Response_reg"/>
    <property type="match status" value="1"/>
</dbReference>
<name>A0A4Q0YTF7_9GAMM</name>
<evidence type="ECO:0000256" key="1">
    <source>
        <dbReference type="ARBA" id="ARBA00022553"/>
    </source>
</evidence>
<dbReference type="PANTHER" id="PTHR44591">
    <property type="entry name" value="STRESS RESPONSE REGULATOR PROTEIN 1"/>
    <property type="match status" value="1"/>
</dbReference>